<feature type="compositionally biased region" description="Basic and acidic residues" evidence="1">
    <location>
        <begin position="152"/>
        <end position="188"/>
    </location>
</feature>
<feature type="compositionally biased region" description="Basic residues" evidence="1">
    <location>
        <begin position="140"/>
        <end position="151"/>
    </location>
</feature>
<dbReference type="EMBL" id="CP020773">
    <property type="protein sequence ID" value="ARJ51223.1"/>
    <property type="molecule type" value="Genomic_DNA"/>
</dbReference>
<feature type="compositionally biased region" description="Basic residues" evidence="1">
    <location>
        <begin position="189"/>
        <end position="198"/>
    </location>
</feature>
<dbReference type="RefSeq" id="WP_085237695.1">
    <property type="nucleotide sequence ID" value="NZ_CP020773.1"/>
</dbReference>
<feature type="compositionally biased region" description="Polar residues" evidence="1">
    <location>
        <begin position="227"/>
        <end position="271"/>
    </location>
</feature>
<gene>
    <name evidence="2" type="ORF">B5P37_07840</name>
</gene>
<evidence type="ECO:0000313" key="2">
    <source>
        <dbReference type="EMBL" id="ARJ51223.1"/>
    </source>
</evidence>
<feature type="compositionally biased region" description="Basic residues" evidence="1">
    <location>
        <begin position="216"/>
        <end position="226"/>
    </location>
</feature>
<evidence type="ECO:0000313" key="3">
    <source>
        <dbReference type="Proteomes" id="UP000242864"/>
    </source>
</evidence>
<dbReference type="Proteomes" id="UP000242864">
    <property type="component" value="Chromosome"/>
</dbReference>
<dbReference type="AlphaFoldDB" id="A0AAC9RRW0"/>
<reference evidence="2 3" key="1">
    <citation type="submission" date="2017-04" db="EMBL/GenBank/DDBJ databases">
        <authorList>
            <person name="Veseli I.A."/>
            <person name="Tang C."/>
            <person name="Pombert J.-F."/>
        </authorList>
    </citation>
    <scope>NUCLEOTIDE SEQUENCE [LARGE SCALE GENOMIC DNA]</scope>
    <source>
        <strain evidence="2 3">ATCC 700373</strain>
    </source>
</reference>
<feature type="region of interest" description="Disordered" evidence="1">
    <location>
        <begin position="126"/>
        <end position="303"/>
    </location>
</feature>
<protein>
    <submittedName>
        <fullName evidence="2">Uncharacterized protein</fullName>
    </submittedName>
</protein>
<accession>A0AAC9RRW0</accession>
<name>A0AAC9RRW0_9STAP</name>
<feature type="compositionally biased region" description="Polar residues" evidence="1">
    <location>
        <begin position="281"/>
        <end position="303"/>
    </location>
</feature>
<evidence type="ECO:0000256" key="1">
    <source>
        <dbReference type="SAM" id="MobiDB-lite"/>
    </source>
</evidence>
<organism evidence="2 3">
    <name type="scientific">Staphylococcus lutrae</name>
    <dbReference type="NCBI Taxonomy" id="155085"/>
    <lineage>
        <taxon>Bacteria</taxon>
        <taxon>Bacillati</taxon>
        <taxon>Bacillota</taxon>
        <taxon>Bacilli</taxon>
        <taxon>Bacillales</taxon>
        <taxon>Staphylococcaceae</taxon>
        <taxon>Staphylococcus</taxon>
    </lineage>
</organism>
<proteinExistence type="predicted"/>
<sequence>MNKTIKTVINLLPIFLVPLILERKKFKQHPDVQKATKTTVHTSKAVVHHTQHAATSVKDAIVSGSSHVKNTVQRKKRRHDYNKAIKKQNEILQYNRPENVRARGKSLAKANRKEIDTMAKNLQKHITQRHKEEEKNVEKRQKHMIKNMKKMQKYEEKVGLTPGHLDKKAEKRGEKLEQQNKKTVDKMNQKLKKHIEQRHKKEDKQKKEREKALKQQMKKIQKHHAISQKSKAEATSSSTVNQDEKQSVTSSALGQRDTPTTAQSPLHTQHYQKMAQHVENSDTLRQNQQLNDISQASLDKQKR</sequence>
<keyword evidence="3" id="KW-1185">Reference proteome</keyword>
<feature type="compositionally biased region" description="Basic and acidic residues" evidence="1">
    <location>
        <begin position="199"/>
        <end position="213"/>
    </location>
</feature>
<feature type="compositionally biased region" description="Basic and acidic residues" evidence="1">
    <location>
        <begin position="129"/>
        <end position="139"/>
    </location>
</feature>
<dbReference type="KEGG" id="slz:B5P37_07840"/>